<dbReference type="EMBL" id="FRAP01000009">
    <property type="protein sequence ID" value="SHK62837.1"/>
    <property type="molecule type" value="Genomic_DNA"/>
</dbReference>
<evidence type="ECO:0000259" key="5">
    <source>
        <dbReference type="PROSITE" id="PS50160"/>
    </source>
</evidence>
<dbReference type="EC" id="6.5.1.1" evidence="2"/>
<evidence type="ECO:0000313" key="7">
    <source>
        <dbReference type="Proteomes" id="UP000184363"/>
    </source>
</evidence>
<dbReference type="NCBIfam" id="TIGR02779">
    <property type="entry name" value="NHEJ_ligase_lig"/>
    <property type="match status" value="1"/>
</dbReference>
<gene>
    <name evidence="6" type="ORF">SAMN05443637_10965</name>
</gene>
<feature type="domain" description="ATP-dependent DNA ligase family profile" evidence="5">
    <location>
        <begin position="115"/>
        <end position="236"/>
    </location>
</feature>
<name>A0A1M6U0V9_PSETH</name>
<reference evidence="6 7" key="1">
    <citation type="submission" date="2016-11" db="EMBL/GenBank/DDBJ databases">
        <authorList>
            <person name="Jaros S."/>
            <person name="Januszkiewicz K."/>
            <person name="Wedrychowicz H."/>
        </authorList>
    </citation>
    <scope>NUCLEOTIDE SEQUENCE [LARGE SCALE GENOMIC DNA]</scope>
    <source>
        <strain evidence="6 7">DSM 43832</strain>
    </source>
</reference>
<dbReference type="SUPFAM" id="SSF56091">
    <property type="entry name" value="DNA ligase/mRNA capping enzyme, catalytic domain"/>
    <property type="match status" value="1"/>
</dbReference>
<evidence type="ECO:0000256" key="2">
    <source>
        <dbReference type="ARBA" id="ARBA00012727"/>
    </source>
</evidence>
<dbReference type="GO" id="GO:0005524">
    <property type="term" value="F:ATP binding"/>
    <property type="evidence" value="ECO:0007669"/>
    <property type="project" value="InterPro"/>
</dbReference>
<dbReference type="PANTHER" id="PTHR45674:SF4">
    <property type="entry name" value="DNA LIGASE 1"/>
    <property type="match status" value="1"/>
</dbReference>
<dbReference type="GO" id="GO:0003910">
    <property type="term" value="F:DNA ligase (ATP) activity"/>
    <property type="evidence" value="ECO:0007669"/>
    <property type="project" value="UniProtKB-EC"/>
</dbReference>
<dbReference type="Pfam" id="PF04679">
    <property type="entry name" value="DNA_ligase_A_C"/>
    <property type="match status" value="1"/>
</dbReference>
<keyword evidence="3" id="KW-0436">Ligase</keyword>
<dbReference type="Gene3D" id="2.40.50.140">
    <property type="entry name" value="Nucleic acid-binding proteins"/>
    <property type="match status" value="1"/>
</dbReference>
<dbReference type="GO" id="GO:0006310">
    <property type="term" value="P:DNA recombination"/>
    <property type="evidence" value="ECO:0007669"/>
    <property type="project" value="InterPro"/>
</dbReference>
<sequence length="325" mass="35487">MERREAGDLPGYIPPMLATAAKRPPQGPGWTFEFKWDGIRAVVAVAGERWRAHSRNGNDISGGYPELAVLPELVEGRVLVLDGELVVLDAGGRPDFGLLQHRMHMRPPTPDLLAQLPVLYYPFDLLVLDGERITGAPYAERRAALAELGPAAPGRVVVPPNVEGLPADQVLEVARRHGLEGVVAKRTASRYEPGRRSPAWVKTALVQTHEVVVVGWRPGKGRRANGIGALLLAGNGPDGLRYLGDVGTGFTDRMLDELAALLAPLRIPAPAVERIPREFARGAVWVQPVTVGEVEFRNWTHDGRLRHAAWRGLRPDKEPDEVTVP</sequence>
<dbReference type="InterPro" id="IPR012309">
    <property type="entry name" value="DNA_ligase_ATP-dep_C"/>
</dbReference>
<keyword evidence="7" id="KW-1185">Reference proteome</keyword>
<accession>A0A1M6U0V9</accession>
<dbReference type="GO" id="GO:0006281">
    <property type="term" value="P:DNA repair"/>
    <property type="evidence" value="ECO:0007669"/>
    <property type="project" value="InterPro"/>
</dbReference>
<dbReference type="InterPro" id="IPR012310">
    <property type="entry name" value="DNA_ligase_ATP-dep_cent"/>
</dbReference>
<dbReference type="InterPro" id="IPR050191">
    <property type="entry name" value="ATP-dep_DNA_ligase"/>
</dbReference>
<dbReference type="SUPFAM" id="SSF50249">
    <property type="entry name" value="Nucleic acid-binding proteins"/>
    <property type="match status" value="1"/>
</dbReference>
<organism evidence="6 7">
    <name type="scientific">Pseudonocardia thermophila</name>
    <dbReference type="NCBI Taxonomy" id="1848"/>
    <lineage>
        <taxon>Bacteria</taxon>
        <taxon>Bacillati</taxon>
        <taxon>Actinomycetota</taxon>
        <taxon>Actinomycetes</taxon>
        <taxon>Pseudonocardiales</taxon>
        <taxon>Pseudonocardiaceae</taxon>
        <taxon>Pseudonocardia</taxon>
    </lineage>
</organism>
<dbReference type="AlphaFoldDB" id="A0A1M6U0V9"/>
<evidence type="ECO:0000256" key="4">
    <source>
        <dbReference type="ARBA" id="ARBA00034003"/>
    </source>
</evidence>
<dbReference type="STRING" id="1848.SAMN05443637_10965"/>
<dbReference type="Proteomes" id="UP000184363">
    <property type="component" value="Unassembled WGS sequence"/>
</dbReference>
<comment type="similarity">
    <text evidence="1">Belongs to the ATP-dependent DNA ligase family.</text>
</comment>
<dbReference type="Pfam" id="PF01068">
    <property type="entry name" value="DNA_ligase_A_M"/>
    <property type="match status" value="1"/>
</dbReference>
<dbReference type="CDD" id="cd07906">
    <property type="entry name" value="Adenylation_DNA_ligase_LigD_LigC"/>
    <property type="match status" value="1"/>
</dbReference>
<dbReference type="CDD" id="cd07971">
    <property type="entry name" value="OBF_DNA_ligase_LigD"/>
    <property type="match status" value="1"/>
</dbReference>
<proteinExistence type="inferred from homology"/>
<dbReference type="PROSITE" id="PS50160">
    <property type="entry name" value="DNA_LIGASE_A3"/>
    <property type="match status" value="1"/>
</dbReference>
<dbReference type="InterPro" id="IPR012340">
    <property type="entry name" value="NA-bd_OB-fold"/>
</dbReference>
<evidence type="ECO:0000256" key="1">
    <source>
        <dbReference type="ARBA" id="ARBA00007572"/>
    </source>
</evidence>
<dbReference type="InterPro" id="IPR014146">
    <property type="entry name" value="LigD_ligase_dom"/>
</dbReference>
<dbReference type="Gene3D" id="3.30.470.30">
    <property type="entry name" value="DNA ligase/mRNA capping enzyme"/>
    <property type="match status" value="1"/>
</dbReference>
<evidence type="ECO:0000313" key="6">
    <source>
        <dbReference type="EMBL" id="SHK62837.1"/>
    </source>
</evidence>
<protein>
    <recommendedName>
        <fullName evidence="2">DNA ligase (ATP)</fullName>
        <ecNumber evidence="2">6.5.1.1</ecNumber>
    </recommendedName>
</protein>
<evidence type="ECO:0000256" key="3">
    <source>
        <dbReference type="ARBA" id="ARBA00022598"/>
    </source>
</evidence>
<dbReference type="RefSeq" id="WP_234997228.1">
    <property type="nucleotide sequence ID" value="NZ_CALGVN010000044.1"/>
</dbReference>
<dbReference type="Gene3D" id="3.30.1490.70">
    <property type="match status" value="1"/>
</dbReference>
<dbReference type="PANTHER" id="PTHR45674">
    <property type="entry name" value="DNA LIGASE 1/3 FAMILY MEMBER"/>
    <property type="match status" value="1"/>
</dbReference>
<comment type="catalytic activity">
    <reaction evidence="4">
        <text>ATP + (deoxyribonucleotide)n-3'-hydroxyl + 5'-phospho-(deoxyribonucleotide)m = (deoxyribonucleotide)n+m + AMP + diphosphate.</text>
        <dbReference type="EC" id="6.5.1.1"/>
    </reaction>
</comment>